<dbReference type="GO" id="GO:0030313">
    <property type="term" value="C:cell envelope"/>
    <property type="evidence" value="ECO:0007669"/>
    <property type="project" value="UniProtKB-SubCell"/>
</dbReference>
<comment type="subcellular location">
    <subcellularLocation>
        <location evidence="1">Cell envelope</location>
    </subcellularLocation>
</comment>
<protein>
    <submittedName>
        <fullName evidence="2">InlB B-repeat-containing protein</fullName>
    </submittedName>
</protein>
<dbReference type="Pfam" id="PF09479">
    <property type="entry name" value="Flg_new"/>
    <property type="match status" value="1"/>
</dbReference>
<evidence type="ECO:0000313" key="2">
    <source>
        <dbReference type="EMBL" id="HIU59760.1"/>
    </source>
</evidence>
<evidence type="ECO:0000256" key="1">
    <source>
        <dbReference type="ARBA" id="ARBA00004196"/>
    </source>
</evidence>
<organism evidence="2 3">
    <name type="scientific">Candidatus Stercoripulliclostridium merdigallinarum</name>
    <dbReference type="NCBI Taxonomy" id="2840951"/>
    <lineage>
        <taxon>Bacteria</taxon>
        <taxon>Bacillati</taxon>
        <taxon>Bacillota</taxon>
        <taxon>Clostridia</taxon>
        <taxon>Eubacteriales</taxon>
        <taxon>Candidatus Stercoripulliclostridium</taxon>
    </lineage>
</organism>
<proteinExistence type="predicted"/>
<dbReference type="Proteomes" id="UP000824094">
    <property type="component" value="Unassembled WGS sequence"/>
</dbReference>
<dbReference type="InterPro" id="IPR013378">
    <property type="entry name" value="InlB-like_B-rpt"/>
</dbReference>
<gene>
    <name evidence="2" type="ORF">IAB05_00040</name>
</gene>
<sequence>AAEIETVVEAGTESVDLTNMISTVSNAPWKLYRDSGYIEEIADKVVPGEGYVLNNGDNVYYVSVTSLDGEQTAQYKLTVHKRFSVTATIFNSEGLVIKSELVDSYTKYDPDIDIATATGYNFDGWDADDDRWEVDGIIRQATEFTPKISPKSFSANISLQEGETLKDGTANNLVNYDETFTFPVPSDETKAAKQASGYAFGGWANAFNGAAFTDADGVMLAPWSRGSSLTLKSIWIPINYSISYELNGGALTTQNPTEYNVENGATLEFSAPVYKLEGTQTAYTVNAWTRYLTATYEVYAFEGWYFDPEFATPVTAESWSGRTGDVTLYAKYNTDTPANYTETKQYFETANGVLYGAYPQTKVTDPEVLTALNEDAVKLPGADYTPPSEGLPRWQAYAGIDNMWYMDTDFNGELYRGVYFTDYRGAQNANGYAINAVHWFKWEPVLWKAVETADGSVAYVTDKVLYSESADGVTASLATFAGQALTFDHPSGDITVGLPDAAMSAGGIVIPTTDYAEATGFGGEAYWTLSAEGTPVPNVTGATGASIGVYVTIKIATEVEEPQEPQEPIEPVEPAA</sequence>
<name>A0A9D1MGI5_9FIRM</name>
<dbReference type="AlphaFoldDB" id="A0A9D1MGI5"/>
<reference evidence="2" key="1">
    <citation type="submission" date="2020-10" db="EMBL/GenBank/DDBJ databases">
        <authorList>
            <person name="Gilroy R."/>
        </authorList>
    </citation>
    <scope>NUCLEOTIDE SEQUENCE</scope>
    <source>
        <strain evidence="2">18911</strain>
    </source>
</reference>
<feature type="non-terminal residue" evidence="2">
    <location>
        <position position="1"/>
    </location>
</feature>
<evidence type="ECO:0000313" key="3">
    <source>
        <dbReference type="Proteomes" id="UP000824094"/>
    </source>
</evidence>
<dbReference type="Gene3D" id="2.60.40.4270">
    <property type="entry name" value="Listeria-Bacteroides repeat domain"/>
    <property type="match status" value="1"/>
</dbReference>
<reference evidence="2" key="2">
    <citation type="journal article" date="2021" name="PeerJ">
        <title>Extensive microbial diversity within the chicken gut microbiome revealed by metagenomics and culture.</title>
        <authorList>
            <person name="Gilroy R."/>
            <person name="Ravi A."/>
            <person name="Getino M."/>
            <person name="Pursley I."/>
            <person name="Horton D.L."/>
            <person name="Alikhan N.F."/>
            <person name="Baker D."/>
            <person name="Gharbi K."/>
            <person name="Hall N."/>
            <person name="Watson M."/>
            <person name="Adriaenssens E.M."/>
            <person name="Foster-Nyarko E."/>
            <person name="Jarju S."/>
            <person name="Secka A."/>
            <person name="Antonio M."/>
            <person name="Oren A."/>
            <person name="Chaudhuri R.R."/>
            <person name="La Ragione R."/>
            <person name="Hildebrand F."/>
            <person name="Pallen M.J."/>
        </authorList>
    </citation>
    <scope>NUCLEOTIDE SEQUENCE</scope>
    <source>
        <strain evidence="2">18911</strain>
    </source>
</reference>
<comment type="caution">
    <text evidence="2">The sequence shown here is derived from an EMBL/GenBank/DDBJ whole genome shotgun (WGS) entry which is preliminary data.</text>
</comment>
<accession>A0A9D1MGI5</accession>
<dbReference type="EMBL" id="DVNF01000002">
    <property type="protein sequence ID" value="HIU59760.1"/>
    <property type="molecule type" value="Genomic_DNA"/>
</dbReference>
<dbReference type="InterPro" id="IPR042229">
    <property type="entry name" value="Listeria/Bacterioides_rpt_sf"/>
</dbReference>